<dbReference type="Proteomes" id="UP000184233">
    <property type="component" value="Unassembled WGS sequence"/>
</dbReference>
<reference evidence="1 2" key="1">
    <citation type="submission" date="2016-09" db="EMBL/GenBank/DDBJ databases">
        <title>Genome-resolved meta-omics ties microbial dynamics to process performance in biotechnology for thiocyanate degradation.</title>
        <authorList>
            <person name="Kantor R.S."/>
            <person name="Huddy R.J."/>
            <person name="Iyer R."/>
            <person name="Thomas B.C."/>
            <person name="Brown C.T."/>
            <person name="Anantharaman K."/>
            <person name="Tringe S."/>
            <person name="Hettich R.L."/>
            <person name="Harrison S.T."/>
            <person name="Banfield J.F."/>
        </authorList>
    </citation>
    <scope>NUCLEOTIDE SEQUENCE [LARGE SCALE GENOMIC DNA]</scope>
    <source>
        <strain evidence="1">59-99</strain>
    </source>
</reference>
<dbReference type="STRING" id="1895771.BGO89_02225"/>
<gene>
    <name evidence="1" type="ORF">BGO89_02225</name>
</gene>
<organism evidence="1 2">
    <name type="scientific">Candidatus Kapaibacterium thiocyanatum</name>
    <dbReference type="NCBI Taxonomy" id="1895771"/>
    <lineage>
        <taxon>Bacteria</taxon>
        <taxon>Pseudomonadati</taxon>
        <taxon>Candidatus Kapaibacteriota</taxon>
        <taxon>Candidatus Kapaibacteriia</taxon>
        <taxon>Candidatus Kapaibacteriales</taxon>
        <taxon>Candidatus Kapaibacteriaceae</taxon>
        <taxon>Candidatus Kapaibacterium</taxon>
    </lineage>
</organism>
<proteinExistence type="predicted"/>
<evidence type="ECO:0000313" key="1">
    <source>
        <dbReference type="EMBL" id="OJX59256.1"/>
    </source>
</evidence>
<dbReference type="EMBL" id="MKVH01000013">
    <property type="protein sequence ID" value="OJX59256.1"/>
    <property type="molecule type" value="Genomic_DNA"/>
</dbReference>
<accession>A0A1M3L2B3</accession>
<dbReference type="AlphaFoldDB" id="A0A1M3L2B3"/>
<evidence type="ECO:0000313" key="2">
    <source>
        <dbReference type="Proteomes" id="UP000184233"/>
    </source>
</evidence>
<protein>
    <submittedName>
        <fullName evidence="1">Uncharacterized protein</fullName>
    </submittedName>
</protein>
<name>A0A1M3L2B3_9BACT</name>
<sequence>MKKEWSLRGRAGWIMCFTIVIAMVQVHDVRSQTTTQRMTRLTLVEQNAPFGTVSLIAPAGAGSYQLTMPASAPGQGSLLYLSNGSGQLAWTTAPSANQVLTTNGSGQPTWVANSTFLGNTWSITGNTGMDTSTQYIGTTDALPIIVRTNGTERMRVRENGNVGIGTTGNAVTERLTVSGGNLLLANTGTRAELRLMEASANGTNFVGLRAPSAMASDITYTMPSGSPTSGTYLKGGSTTATDLEWSDLGIPRVVVKGANEALVSTLIIGQGIQDDDNLVIPVSANAVYVFDMFIATSKTAVLALGDIAIQFDGPAGTTGTFGYVSSAAALNQGVVQALGIATPGISVAALGGGNITSIYVKGIIRTGANAGNIQFRWGMAGIGLINTLTVYQDSYMQLTRIQ</sequence>
<comment type="caution">
    <text evidence="1">The sequence shown here is derived from an EMBL/GenBank/DDBJ whole genome shotgun (WGS) entry which is preliminary data.</text>
</comment>